<gene>
    <name evidence="2" type="ORF">J8A68_004398</name>
</gene>
<name>A0A8J5QBB8_9ASCO</name>
<evidence type="ECO:0000313" key="2">
    <source>
        <dbReference type="EMBL" id="KAG7662136.1"/>
    </source>
</evidence>
<proteinExistence type="predicted"/>
<accession>A0A8J5QBB8</accession>
<dbReference type="OrthoDB" id="4095076at2759"/>
<dbReference type="RefSeq" id="XP_049262369.1">
    <property type="nucleotide sequence ID" value="XM_049408353.1"/>
</dbReference>
<protein>
    <submittedName>
        <fullName evidence="2">Uncharacterized protein</fullName>
    </submittedName>
</protein>
<organism evidence="2 3">
    <name type="scientific">[Candida] subhashii</name>
    <dbReference type="NCBI Taxonomy" id="561895"/>
    <lineage>
        <taxon>Eukaryota</taxon>
        <taxon>Fungi</taxon>
        <taxon>Dikarya</taxon>
        <taxon>Ascomycota</taxon>
        <taxon>Saccharomycotina</taxon>
        <taxon>Pichiomycetes</taxon>
        <taxon>Debaryomycetaceae</taxon>
        <taxon>Spathaspora</taxon>
    </lineage>
</organism>
<dbReference type="AlphaFoldDB" id="A0A8J5QBB8"/>
<reference evidence="2 3" key="1">
    <citation type="journal article" date="2021" name="DNA Res.">
        <title>Genome analysis of Candida subhashii reveals its hybrid nature and dual mitochondrial genome conformations.</title>
        <authorList>
            <person name="Mixao V."/>
            <person name="Hegedusova E."/>
            <person name="Saus E."/>
            <person name="Pryszcz L.P."/>
            <person name="Cillingova A."/>
            <person name="Nosek J."/>
            <person name="Gabaldon T."/>
        </authorList>
    </citation>
    <scope>NUCLEOTIDE SEQUENCE [LARGE SCALE GENOMIC DNA]</scope>
    <source>
        <strain evidence="2 3">CBS 10753</strain>
    </source>
</reference>
<dbReference type="EMBL" id="JAGSYN010000184">
    <property type="protein sequence ID" value="KAG7662136.1"/>
    <property type="molecule type" value="Genomic_DNA"/>
</dbReference>
<comment type="caution">
    <text evidence="2">The sequence shown here is derived from an EMBL/GenBank/DDBJ whole genome shotgun (WGS) entry which is preliminary data.</text>
</comment>
<evidence type="ECO:0000256" key="1">
    <source>
        <dbReference type="SAM" id="MobiDB-lite"/>
    </source>
</evidence>
<evidence type="ECO:0000313" key="3">
    <source>
        <dbReference type="Proteomes" id="UP000694255"/>
    </source>
</evidence>
<dbReference type="GeneID" id="73471198"/>
<feature type="region of interest" description="Disordered" evidence="1">
    <location>
        <begin position="419"/>
        <end position="439"/>
    </location>
</feature>
<keyword evidence="3" id="KW-1185">Reference proteome</keyword>
<feature type="compositionally biased region" description="Polar residues" evidence="1">
    <location>
        <begin position="425"/>
        <end position="439"/>
    </location>
</feature>
<dbReference type="Proteomes" id="UP000694255">
    <property type="component" value="Unassembled WGS sequence"/>
</dbReference>
<sequence length="459" mass="54355">MLSDLPLEIQMKLLYMDPVSSLKYTNSHFYLLYNDLYYNKILSVFGKDIIQIIIKILPWLKPYIKSLDVFRYKARMAIASRLELEDSSTFDSPENQNPLNCMYIKDSWRYIYAVLKNKRLFAEYSDYKIDEPSNYIFDHYVEINRTYLLSYSKSVWLSPGTYNLNIGLAIKQGSGLGTTKFEVKYRDRINNKSIVQTFYPPTNINDILPKNQFCFLKIGEFTIPEPPRPITDVPTSREAEEEDEPAQYHNKLQKIQLSMEEIGLYLKSGFRIYFIDISQPSLLFNEYDLMYYTVNETDFRYFINVLLKNLYKALNFVQNGGVSDDNSVQSVANYYGGGDPYAIIDKYDKQFLQDFNSHSETLEDLKEELSMYDDIKLMKYAQFFYNSRFKKTYFKFSTIYQRRQFINKFGDFELDWNEEEEQKGKTQNQQPQDSNSTNLKRCSYDKFGLKWKIPIVGEL</sequence>